<sequence>MTAANLCNRALERIEALRAELARPVVVALDGGSGSGKSTIAARLAKLTDIALVTLDDFYQTQVPESEWPHKTVAERLNRVFEWDRVREAIEPLRKGEPAQWRAFDFMQGLGPDGTYSLKNEFTEVAPAPTILLEGAYSASPFLRDLIDLAVIVDVPTKVRHERTAAREQGAEGFLAAWHAVWDDVESYYFERVCPPRSFDLVIQN</sequence>
<protein>
    <recommendedName>
        <fullName evidence="1">Phosphoribulokinase/uridine kinase domain-containing protein</fullName>
    </recommendedName>
</protein>
<proteinExistence type="predicted"/>
<name>A0A2T5PDU0_9PSED</name>
<dbReference type="Gene3D" id="3.40.50.300">
    <property type="entry name" value="P-loop containing nucleotide triphosphate hydrolases"/>
    <property type="match status" value="1"/>
</dbReference>
<evidence type="ECO:0000313" key="3">
    <source>
        <dbReference type="Proteomes" id="UP000244064"/>
    </source>
</evidence>
<evidence type="ECO:0000259" key="1">
    <source>
        <dbReference type="Pfam" id="PF00485"/>
    </source>
</evidence>
<reference evidence="2 3" key="1">
    <citation type="submission" date="2018-04" db="EMBL/GenBank/DDBJ databases">
        <title>Pseudomonas sp. nov., isolated from mangrove soil.</title>
        <authorList>
            <person name="Chen C."/>
        </authorList>
    </citation>
    <scope>NUCLEOTIDE SEQUENCE [LARGE SCALE GENOMIC DNA]</scope>
    <source>
        <strain evidence="2 3">TC-11</strain>
    </source>
</reference>
<keyword evidence="3" id="KW-1185">Reference proteome</keyword>
<dbReference type="PRINTS" id="PR00988">
    <property type="entry name" value="URIDINKINASE"/>
</dbReference>
<dbReference type="AlphaFoldDB" id="A0A2T5PDU0"/>
<dbReference type="SUPFAM" id="SSF52540">
    <property type="entry name" value="P-loop containing nucleoside triphosphate hydrolases"/>
    <property type="match status" value="1"/>
</dbReference>
<evidence type="ECO:0000313" key="2">
    <source>
        <dbReference type="EMBL" id="PTU75902.1"/>
    </source>
</evidence>
<dbReference type="Pfam" id="PF00485">
    <property type="entry name" value="PRK"/>
    <property type="match status" value="1"/>
</dbReference>
<gene>
    <name evidence="2" type="ORF">DBO85_02870</name>
</gene>
<dbReference type="GO" id="GO:0005524">
    <property type="term" value="F:ATP binding"/>
    <property type="evidence" value="ECO:0007669"/>
    <property type="project" value="InterPro"/>
</dbReference>
<dbReference type="GO" id="GO:0016301">
    <property type="term" value="F:kinase activity"/>
    <property type="evidence" value="ECO:0007669"/>
    <property type="project" value="InterPro"/>
</dbReference>
<dbReference type="Proteomes" id="UP000244064">
    <property type="component" value="Unassembled WGS sequence"/>
</dbReference>
<dbReference type="PANTHER" id="PTHR10285">
    <property type="entry name" value="URIDINE KINASE"/>
    <property type="match status" value="1"/>
</dbReference>
<accession>A0A2T5PDU0</accession>
<comment type="caution">
    <text evidence="2">The sequence shown here is derived from an EMBL/GenBank/DDBJ whole genome shotgun (WGS) entry which is preliminary data.</text>
</comment>
<dbReference type="InterPro" id="IPR027417">
    <property type="entry name" value="P-loop_NTPase"/>
</dbReference>
<dbReference type="InterPro" id="IPR006083">
    <property type="entry name" value="PRK/URK"/>
</dbReference>
<dbReference type="EMBL" id="QASN01000005">
    <property type="protein sequence ID" value="PTU75902.1"/>
    <property type="molecule type" value="Genomic_DNA"/>
</dbReference>
<organism evidence="2 3">
    <name type="scientific">Pseudomonas mangrovi</name>
    <dbReference type="NCBI Taxonomy" id="2161748"/>
    <lineage>
        <taxon>Bacteria</taxon>
        <taxon>Pseudomonadati</taxon>
        <taxon>Pseudomonadota</taxon>
        <taxon>Gammaproteobacteria</taxon>
        <taxon>Pseudomonadales</taxon>
        <taxon>Pseudomonadaceae</taxon>
        <taxon>Pseudomonas</taxon>
    </lineage>
</organism>
<feature type="domain" description="Phosphoribulokinase/uridine kinase" evidence="1">
    <location>
        <begin position="26"/>
        <end position="170"/>
    </location>
</feature>